<dbReference type="Pfam" id="PF13840">
    <property type="entry name" value="ACT_7"/>
    <property type="match status" value="1"/>
</dbReference>
<evidence type="ECO:0000259" key="2">
    <source>
        <dbReference type="Pfam" id="PF13840"/>
    </source>
</evidence>
<dbReference type="InterPro" id="IPR051719">
    <property type="entry name" value="CASTOR_mTORC1"/>
</dbReference>
<dbReference type="InterPro" id="IPR045865">
    <property type="entry name" value="ACT-like_dom_sf"/>
</dbReference>
<evidence type="ECO:0000313" key="3">
    <source>
        <dbReference type="EMBL" id="TKX26709.1"/>
    </source>
</evidence>
<dbReference type="PANTHER" id="PTHR31131:SF6">
    <property type="entry name" value="CASTOR ACT DOMAIN-CONTAINING PROTEIN"/>
    <property type="match status" value="1"/>
</dbReference>
<dbReference type="EMBL" id="PTQR01000011">
    <property type="protein sequence ID" value="TKX26709.1"/>
    <property type="molecule type" value="Genomic_DNA"/>
</dbReference>
<evidence type="ECO:0000256" key="1">
    <source>
        <dbReference type="SAM" id="MobiDB-lite"/>
    </source>
</evidence>
<dbReference type="InterPro" id="IPR027795">
    <property type="entry name" value="CASTOR_ACT_dom"/>
</dbReference>
<organism evidence="3 4">
    <name type="scientific">Elsinoe australis</name>
    <dbReference type="NCBI Taxonomy" id="40998"/>
    <lineage>
        <taxon>Eukaryota</taxon>
        <taxon>Fungi</taxon>
        <taxon>Dikarya</taxon>
        <taxon>Ascomycota</taxon>
        <taxon>Pezizomycotina</taxon>
        <taxon>Dothideomycetes</taxon>
        <taxon>Dothideomycetidae</taxon>
        <taxon>Myriangiales</taxon>
        <taxon>Elsinoaceae</taxon>
        <taxon>Elsinoe</taxon>
    </lineage>
</organism>
<dbReference type="Proteomes" id="UP000308133">
    <property type="component" value="Unassembled WGS sequence"/>
</dbReference>
<feature type="compositionally biased region" description="Basic residues" evidence="1">
    <location>
        <begin position="193"/>
        <end position="216"/>
    </location>
</feature>
<sequence>MDRSLTLINAQIQFLNTRLALIHIPLRLYPHFIQPILQLLALVGVDEEDEDGIPRRPWAFYYPFANISVTTIECSIVCPRHLITELFTPILCSLSSSAQSQISISRDDYVVIAVGGEGTEAGQRVLDLTAPLALAGISIFFITSYYSDFVLVPQKSRSTVVTALESQGFAFEPQPNGHSQMTNISSPLHFHYHHNYHNHNGSKPHTPSPHHHHHHSSSASGSISGQFDFFPPTSSSSPTTPPATSIAEWQTRTFALLKKSNIHPVLDTSLRLASAAAHRADRNTQARLTHYVTSCLIGAPPPRFLNLTLSDSDSLSLTLDRELLGRFPGGIGGGGEVLLLSDEVMVPISLDLRGLPDESTGIVCGVAGRLLERMYSAERKGYLDRMGGVNGKVNGKMNGVNGVHVANARWEGSVGKGFNMSYLSTAKAGNVIVREDEVDDALEALREIEGMEVDV</sequence>
<accession>A0A4U7B6T4</accession>
<feature type="region of interest" description="Disordered" evidence="1">
    <location>
        <begin position="193"/>
        <end position="222"/>
    </location>
</feature>
<dbReference type="GO" id="GO:0046394">
    <property type="term" value="P:carboxylic acid biosynthetic process"/>
    <property type="evidence" value="ECO:0007669"/>
    <property type="project" value="UniProtKB-ARBA"/>
</dbReference>
<dbReference type="SUPFAM" id="SSF55021">
    <property type="entry name" value="ACT-like"/>
    <property type="match status" value="1"/>
</dbReference>
<protein>
    <submittedName>
        <fullName evidence="3">ACT domain-containing protein 1</fullName>
    </submittedName>
</protein>
<dbReference type="PANTHER" id="PTHR31131">
    <property type="entry name" value="CHROMOSOME 1, WHOLE GENOME SHOTGUN SEQUENCE"/>
    <property type="match status" value="1"/>
</dbReference>
<name>A0A4U7B6T4_9PEZI</name>
<dbReference type="GO" id="GO:0006520">
    <property type="term" value="P:amino acid metabolic process"/>
    <property type="evidence" value="ECO:0007669"/>
    <property type="project" value="UniProtKB-ARBA"/>
</dbReference>
<dbReference type="Gene3D" id="3.30.2130.10">
    <property type="entry name" value="VC0802-like"/>
    <property type="match status" value="1"/>
</dbReference>
<comment type="caution">
    <text evidence="3">The sequence shown here is derived from an EMBL/GenBank/DDBJ whole genome shotgun (WGS) entry which is preliminary data.</text>
</comment>
<evidence type="ECO:0000313" key="4">
    <source>
        <dbReference type="Proteomes" id="UP000308133"/>
    </source>
</evidence>
<gene>
    <name evidence="3" type="ORF">C1H76_0863</name>
</gene>
<dbReference type="AlphaFoldDB" id="A0A4U7B6T4"/>
<proteinExistence type="predicted"/>
<feature type="domain" description="CASTOR ACT" evidence="2">
    <location>
        <begin position="105"/>
        <end position="165"/>
    </location>
</feature>
<reference evidence="3 4" key="1">
    <citation type="submission" date="2018-02" db="EMBL/GenBank/DDBJ databases">
        <title>Draft genome sequences of Elsinoe sp., causing black scab on jojoba.</title>
        <authorList>
            <person name="Stodart B."/>
            <person name="Jeffress S."/>
            <person name="Ash G."/>
            <person name="Arun Chinnappa K."/>
        </authorList>
    </citation>
    <scope>NUCLEOTIDE SEQUENCE [LARGE SCALE GENOMIC DNA]</scope>
    <source>
        <strain evidence="3 4">Hillstone_2</strain>
    </source>
</reference>